<name>A0ABU8MPP1_9PSEU</name>
<sequence length="145" mass="14378">MAERGSCGAGSDTVAADGEVGMGSVSRMVTLRPAPRPGTSAPTWAAGPTTGAWRPEATGAASVESVESLELVASAAPVLPPGVEVPFEPDPEAAAFLNAPRRPLSFYVAPFGTPPFGNPPPRVVPGSGSAARGGANWGPAYPAGA</sequence>
<organism evidence="2 3">
    <name type="scientific">Actinomycetospora aurantiaca</name>
    <dbReference type="NCBI Taxonomy" id="3129233"/>
    <lineage>
        <taxon>Bacteria</taxon>
        <taxon>Bacillati</taxon>
        <taxon>Actinomycetota</taxon>
        <taxon>Actinomycetes</taxon>
        <taxon>Pseudonocardiales</taxon>
        <taxon>Pseudonocardiaceae</taxon>
        <taxon>Actinomycetospora</taxon>
    </lineage>
</organism>
<feature type="compositionally biased region" description="Low complexity" evidence="1">
    <location>
        <begin position="37"/>
        <end position="53"/>
    </location>
</feature>
<evidence type="ECO:0000313" key="3">
    <source>
        <dbReference type="Proteomes" id="UP001385809"/>
    </source>
</evidence>
<reference evidence="2 3" key="1">
    <citation type="submission" date="2024-03" db="EMBL/GenBank/DDBJ databases">
        <title>Actinomycetospora sp. OC33-EN08, a novel actinomycete isolated from wild orchid (Aerides multiflora).</title>
        <authorList>
            <person name="Suriyachadkun C."/>
        </authorList>
    </citation>
    <scope>NUCLEOTIDE SEQUENCE [LARGE SCALE GENOMIC DNA]</scope>
    <source>
        <strain evidence="2 3">OC33-EN08</strain>
    </source>
</reference>
<gene>
    <name evidence="2" type="ORF">WCD74_14080</name>
</gene>
<protein>
    <submittedName>
        <fullName evidence="2">Uncharacterized protein</fullName>
    </submittedName>
</protein>
<dbReference type="RefSeq" id="WP_337695478.1">
    <property type="nucleotide sequence ID" value="NZ_JBBEGN010000006.1"/>
</dbReference>
<accession>A0ABU8MPP1</accession>
<dbReference type="EMBL" id="JBBEGN010000006">
    <property type="protein sequence ID" value="MEJ2868896.1"/>
    <property type="molecule type" value="Genomic_DNA"/>
</dbReference>
<feature type="region of interest" description="Disordered" evidence="1">
    <location>
        <begin position="1"/>
        <end position="60"/>
    </location>
</feature>
<feature type="region of interest" description="Disordered" evidence="1">
    <location>
        <begin position="117"/>
        <end position="145"/>
    </location>
</feature>
<evidence type="ECO:0000256" key="1">
    <source>
        <dbReference type="SAM" id="MobiDB-lite"/>
    </source>
</evidence>
<dbReference type="Proteomes" id="UP001385809">
    <property type="component" value="Unassembled WGS sequence"/>
</dbReference>
<comment type="caution">
    <text evidence="2">The sequence shown here is derived from an EMBL/GenBank/DDBJ whole genome shotgun (WGS) entry which is preliminary data.</text>
</comment>
<keyword evidence="3" id="KW-1185">Reference proteome</keyword>
<evidence type="ECO:0000313" key="2">
    <source>
        <dbReference type="EMBL" id="MEJ2868896.1"/>
    </source>
</evidence>
<proteinExistence type="predicted"/>